<dbReference type="EMBL" id="JAEKNQ010000019">
    <property type="protein sequence ID" value="MBJ7602350.1"/>
    <property type="molecule type" value="Genomic_DNA"/>
</dbReference>
<protein>
    <submittedName>
        <fullName evidence="2">RidA family protein</fullName>
    </submittedName>
</protein>
<sequence length="131" mass="13649">MALQRLNPGVLFQPQAYSQVVLATGTRLVFIAGQVAVDGSGQVAPDANFADQAQQAFLNVGRALAAAGARPADVTKLTIYVAGYSPEYLPAIGEARRAVFADTLPASTLVGVESLAQPEFMIEVEATAVLD</sequence>
<accession>A0A934KCM8</accession>
<dbReference type="GO" id="GO:0019239">
    <property type="term" value="F:deaminase activity"/>
    <property type="evidence" value="ECO:0007669"/>
    <property type="project" value="TreeGrafter"/>
</dbReference>
<evidence type="ECO:0000256" key="1">
    <source>
        <dbReference type="ARBA" id="ARBA00010552"/>
    </source>
</evidence>
<name>A0A934KCM8_9BACT</name>
<proteinExistence type="inferred from homology"/>
<gene>
    <name evidence="2" type="ORF">JF888_04030</name>
</gene>
<dbReference type="SUPFAM" id="SSF55298">
    <property type="entry name" value="YjgF-like"/>
    <property type="match status" value="1"/>
</dbReference>
<dbReference type="AlphaFoldDB" id="A0A934KCM8"/>
<dbReference type="RefSeq" id="WP_338176811.1">
    <property type="nucleotide sequence ID" value="NZ_JAEKNQ010000019.1"/>
</dbReference>
<dbReference type="InterPro" id="IPR035959">
    <property type="entry name" value="RutC-like_sf"/>
</dbReference>
<comment type="similarity">
    <text evidence="1">Belongs to the RutC family.</text>
</comment>
<dbReference type="GO" id="GO:0005829">
    <property type="term" value="C:cytosol"/>
    <property type="evidence" value="ECO:0007669"/>
    <property type="project" value="TreeGrafter"/>
</dbReference>
<evidence type="ECO:0000313" key="3">
    <source>
        <dbReference type="Proteomes" id="UP000620075"/>
    </source>
</evidence>
<reference evidence="2 3" key="1">
    <citation type="submission" date="2020-10" db="EMBL/GenBank/DDBJ databases">
        <title>Ca. Dormibacterota MAGs.</title>
        <authorList>
            <person name="Montgomery K."/>
        </authorList>
    </citation>
    <scope>NUCLEOTIDE SEQUENCE [LARGE SCALE GENOMIC DNA]</scope>
    <source>
        <strain evidence="2">SC8811_S16_3</strain>
    </source>
</reference>
<comment type="caution">
    <text evidence="2">The sequence shown here is derived from an EMBL/GenBank/DDBJ whole genome shotgun (WGS) entry which is preliminary data.</text>
</comment>
<dbReference type="InterPro" id="IPR006175">
    <property type="entry name" value="YjgF/YER057c/UK114"/>
</dbReference>
<evidence type="ECO:0000313" key="2">
    <source>
        <dbReference type="EMBL" id="MBJ7602350.1"/>
    </source>
</evidence>
<dbReference type="PANTHER" id="PTHR11803">
    <property type="entry name" value="2-IMINOBUTANOATE/2-IMINOPROPANOATE DEAMINASE RIDA"/>
    <property type="match status" value="1"/>
</dbReference>
<dbReference type="Gene3D" id="3.30.1330.40">
    <property type="entry name" value="RutC-like"/>
    <property type="match status" value="1"/>
</dbReference>
<dbReference type="Proteomes" id="UP000620075">
    <property type="component" value="Unassembled WGS sequence"/>
</dbReference>
<dbReference type="PANTHER" id="PTHR11803:SF58">
    <property type="entry name" value="PROTEIN HMF1-RELATED"/>
    <property type="match status" value="1"/>
</dbReference>
<dbReference type="Pfam" id="PF01042">
    <property type="entry name" value="Ribonuc_L-PSP"/>
    <property type="match status" value="1"/>
</dbReference>
<dbReference type="CDD" id="cd00448">
    <property type="entry name" value="YjgF_YER057c_UK114_family"/>
    <property type="match status" value="1"/>
</dbReference>
<organism evidence="2 3">
    <name type="scientific">Candidatus Dormiibacter inghamiae</name>
    <dbReference type="NCBI Taxonomy" id="3127013"/>
    <lineage>
        <taxon>Bacteria</taxon>
        <taxon>Bacillati</taxon>
        <taxon>Candidatus Dormiibacterota</taxon>
        <taxon>Candidatus Dormibacteria</taxon>
        <taxon>Candidatus Dormibacterales</taxon>
        <taxon>Candidatus Dormibacteraceae</taxon>
        <taxon>Candidatus Dormiibacter</taxon>
    </lineage>
</organism>